<name>A0A6L5YKD5_9FIRM</name>
<evidence type="ECO:0000313" key="2">
    <source>
        <dbReference type="EMBL" id="MST58112.1"/>
    </source>
</evidence>
<protein>
    <submittedName>
        <fullName evidence="2">Amino acid-binding protein</fullName>
    </submittedName>
</protein>
<dbReference type="Gene3D" id="3.30.2130.10">
    <property type="entry name" value="VC0802-like"/>
    <property type="match status" value="1"/>
</dbReference>
<dbReference type="PANTHER" id="PTHR40099">
    <property type="entry name" value="ACETOLACTATE SYNTHASE, SMALL SUBUNIT"/>
    <property type="match status" value="1"/>
</dbReference>
<gene>
    <name evidence="2" type="ORF">FYJ59_07645</name>
</gene>
<dbReference type="InterPro" id="IPR045865">
    <property type="entry name" value="ACT-like_dom_sf"/>
</dbReference>
<accession>A0A6L5YKD5</accession>
<dbReference type="SUPFAM" id="SSF55021">
    <property type="entry name" value="ACT-like"/>
    <property type="match status" value="2"/>
</dbReference>
<dbReference type="InterPro" id="IPR002912">
    <property type="entry name" value="ACT_dom"/>
</dbReference>
<organism evidence="2 3">
    <name type="scientific">Waltera intestinalis</name>
    <dbReference type="NCBI Taxonomy" id="2606635"/>
    <lineage>
        <taxon>Bacteria</taxon>
        <taxon>Bacillati</taxon>
        <taxon>Bacillota</taxon>
        <taxon>Clostridia</taxon>
        <taxon>Lachnospirales</taxon>
        <taxon>Lachnospiraceae</taxon>
        <taxon>Waltera</taxon>
    </lineage>
</organism>
<dbReference type="PROSITE" id="PS51671">
    <property type="entry name" value="ACT"/>
    <property type="match status" value="1"/>
</dbReference>
<feature type="domain" description="ACT" evidence="1">
    <location>
        <begin position="4"/>
        <end position="78"/>
    </location>
</feature>
<dbReference type="AlphaFoldDB" id="A0A6L5YKD5"/>
<keyword evidence="3" id="KW-1185">Reference proteome</keyword>
<sequence>MLKQLSIYAENKKGALQTMTNALYEAGINIWGSVTNDGAEYGINRMVVSDPDKAKEVLTERGYLCRFVDVLAVEIEDKPGALNTLLTALLDSNVNVDYTYLSFNRDSSTPVMILHTADPEEVEICLKAKGFKMV</sequence>
<proteinExistence type="predicted"/>
<dbReference type="RefSeq" id="WP_148448315.1">
    <property type="nucleotide sequence ID" value="NZ_VUMU01000007.1"/>
</dbReference>
<comment type="caution">
    <text evidence="2">The sequence shown here is derived from an EMBL/GenBank/DDBJ whole genome shotgun (WGS) entry which is preliminary data.</text>
</comment>
<dbReference type="EMBL" id="VUMU01000007">
    <property type="protein sequence ID" value="MST58112.1"/>
    <property type="molecule type" value="Genomic_DNA"/>
</dbReference>
<dbReference type="InterPro" id="IPR045739">
    <property type="entry name" value="ACT_dom_pair"/>
</dbReference>
<dbReference type="Proteomes" id="UP000476055">
    <property type="component" value="Unassembled WGS sequence"/>
</dbReference>
<evidence type="ECO:0000313" key="3">
    <source>
        <dbReference type="Proteomes" id="UP000476055"/>
    </source>
</evidence>
<dbReference type="Pfam" id="PF19571">
    <property type="entry name" value="ACT_8"/>
    <property type="match status" value="1"/>
</dbReference>
<evidence type="ECO:0000259" key="1">
    <source>
        <dbReference type="PROSITE" id="PS51671"/>
    </source>
</evidence>
<dbReference type="PANTHER" id="PTHR40099:SF1">
    <property type="entry name" value="ACETOLACTATE SYNTHASE, SMALL SUBUNIT"/>
    <property type="match status" value="1"/>
</dbReference>
<reference evidence="2 3" key="1">
    <citation type="submission" date="2019-08" db="EMBL/GenBank/DDBJ databases">
        <title>In-depth cultivation of the pig gut microbiome towards novel bacterial diversity and tailored functional studies.</title>
        <authorList>
            <person name="Wylensek D."/>
            <person name="Hitch T.C.A."/>
            <person name="Clavel T."/>
        </authorList>
    </citation>
    <scope>NUCLEOTIDE SEQUENCE [LARGE SCALE GENOMIC DNA]</scope>
    <source>
        <strain evidence="2 3">WCA3-601-WT-6H</strain>
    </source>
</reference>